<evidence type="ECO:0000256" key="2">
    <source>
        <dbReference type="ARBA" id="ARBA00022741"/>
    </source>
</evidence>
<dbReference type="InterPro" id="IPR027417">
    <property type="entry name" value="P-loop_NTPase"/>
</dbReference>
<keyword evidence="3 6" id="KW-0067">ATP-binding</keyword>
<dbReference type="SMART" id="SM00129">
    <property type="entry name" value="KISc"/>
    <property type="match status" value="1"/>
</dbReference>
<dbReference type="AlphaFoldDB" id="A0A147BM46"/>
<feature type="coiled-coil region" evidence="7">
    <location>
        <begin position="162"/>
        <end position="196"/>
    </location>
</feature>
<dbReference type="Gene3D" id="3.40.850.10">
    <property type="entry name" value="Kinesin motor domain"/>
    <property type="match status" value="1"/>
</dbReference>
<feature type="compositionally biased region" description="Low complexity" evidence="8">
    <location>
        <begin position="629"/>
        <end position="639"/>
    </location>
</feature>
<dbReference type="GO" id="GO:0005524">
    <property type="term" value="F:ATP binding"/>
    <property type="evidence" value="ECO:0007669"/>
    <property type="project" value="UniProtKB-KW"/>
</dbReference>
<evidence type="ECO:0000256" key="4">
    <source>
        <dbReference type="ARBA" id="ARBA00023212"/>
    </source>
</evidence>
<feature type="region of interest" description="Disordered" evidence="8">
    <location>
        <begin position="625"/>
        <end position="650"/>
    </location>
</feature>
<evidence type="ECO:0000256" key="1">
    <source>
        <dbReference type="ARBA" id="ARBA00004245"/>
    </source>
</evidence>
<dbReference type="InterPro" id="IPR001752">
    <property type="entry name" value="Kinesin_motor_dom"/>
</dbReference>
<dbReference type="GO" id="GO:0007018">
    <property type="term" value="P:microtubule-based movement"/>
    <property type="evidence" value="ECO:0007669"/>
    <property type="project" value="InterPro"/>
</dbReference>
<dbReference type="EMBL" id="GEGO01003546">
    <property type="protein sequence ID" value="JAR91858.1"/>
    <property type="molecule type" value="Transcribed_RNA"/>
</dbReference>
<comment type="subcellular location">
    <subcellularLocation>
        <location evidence="1">Cytoplasm</location>
        <location evidence="1">Cytoskeleton</location>
    </subcellularLocation>
</comment>
<dbReference type="InterPro" id="IPR027640">
    <property type="entry name" value="Kinesin-like_fam"/>
</dbReference>
<dbReference type="PANTHER" id="PTHR47969:SF29">
    <property type="entry name" value="KINESIN-LIKE PROTEIN"/>
    <property type="match status" value="1"/>
</dbReference>
<accession>A0A147BM46</accession>
<keyword evidence="4" id="KW-0206">Cytoskeleton</keyword>
<name>A0A147BM46_IXORI</name>
<evidence type="ECO:0000256" key="7">
    <source>
        <dbReference type="SAM" id="Coils"/>
    </source>
</evidence>
<dbReference type="GO" id="GO:0005874">
    <property type="term" value="C:microtubule"/>
    <property type="evidence" value="ECO:0007669"/>
    <property type="project" value="UniProtKB-KW"/>
</dbReference>
<keyword evidence="2 6" id="KW-0547">Nucleotide-binding</keyword>
<feature type="non-terminal residue" evidence="10">
    <location>
        <position position="1"/>
    </location>
</feature>
<evidence type="ECO:0000313" key="10">
    <source>
        <dbReference type="EMBL" id="JAR91858.1"/>
    </source>
</evidence>
<dbReference type="InterPro" id="IPR036961">
    <property type="entry name" value="Kinesin_motor_dom_sf"/>
</dbReference>
<keyword evidence="6" id="KW-0505">Motor protein</keyword>
<sequence length="650" mass="71613">NRTQHPTDANSESSRSHAIFQVYVTQTECLSGTSKQVRRSKMSFVDLAGSERSAAVNRNIGARQREGTNINLSLLALGNVIDALANNKLVCYRQSKLTHLLKDSLGGSCRTLMIANVSPSSLSYHNTHNTLKYAERAMKIQLQAKKNIVNVRCHLTMYAGLLEDSKKKVDSLTAKLQASETELQALKEKAARLEAQLSSRPDSLAPAKVEVEAVSTGTPEAPSPVRPSKLAGCAKYFVEAAEKVFAARNALVGQLCDCEAGLRLNTLKTHWRRQVLWAHGVLAGELDGVPEAERADPFLNVERGRRQQLLGQKEDLKNRLRRSFEDFEDLARQAKEARCWEAVEPEVSRLERELALSERACWASKYRQLCETQAQHCAHWDTLNGLALPHLRQLYSILEGRNFMCNDLRGTYQGIIKRVKGQCVRWADEQGEREGASLDIHRLLDVPTWHQPESVVATGKDEDYAGYAGDATVVRFPLGSPHPKRSSATPHTPTILNSVDPNATFDSSPEKCSTLESTFVMHGGSKAAPSYTFAPGPSFAPDYRSQKSVSFVHPTVRFPSSSKENALGNAYLPVRGVGRSRSRGHWPTPVHTGRMRKSISTPDVNRALMHAPDWSGAASAARRAEAAAKARGTGAASAATKGFRTQQFRQ</sequence>
<feature type="domain" description="Kinesin motor" evidence="9">
    <location>
        <begin position="1"/>
        <end position="140"/>
    </location>
</feature>
<evidence type="ECO:0000259" key="9">
    <source>
        <dbReference type="PROSITE" id="PS50067"/>
    </source>
</evidence>
<dbReference type="Pfam" id="PF00225">
    <property type="entry name" value="Kinesin"/>
    <property type="match status" value="1"/>
</dbReference>
<protein>
    <recommendedName>
        <fullName evidence="6">Kinesin-like protein</fullName>
    </recommendedName>
</protein>
<dbReference type="GO" id="GO:0003777">
    <property type="term" value="F:microtubule motor activity"/>
    <property type="evidence" value="ECO:0007669"/>
    <property type="project" value="InterPro"/>
</dbReference>
<dbReference type="PROSITE" id="PS50067">
    <property type="entry name" value="KINESIN_MOTOR_2"/>
    <property type="match status" value="1"/>
</dbReference>
<feature type="coiled-coil region" evidence="7">
    <location>
        <begin position="299"/>
        <end position="337"/>
    </location>
</feature>
<proteinExistence type="inferred from homology"/>
<keyword evidence="6" id="KW-0493">Microtubule</keyword>
<dbReference type="GO" id="GO:0007052">
    <property type="term" value="P:mitotic spindle organization"/>
    <property type="evidence" value="ECO:0007669"/>
    <property type="project" value="TreeGrafter"/>
</dbReference>
<dbReference type="PRINTS" id="PR00380">
    <property type="entry name" value="KINESINHEAVY"/>
</dbReference>
<dbReference type="InterPro" id="IPR019821">
    <property type="entry name" value="Kinesin_motor_CS"/>
</dbReference>
<evidence type="ECO:0000256" key="6">
    <source>
        <dbReference type="RuleBase" id="RU000394"/>
    </source>
</evidence>
<reference evidence="10" key="1">
    <citation type="journal article" date="2018" name="PLoS Negl. Trop. Dis.">
        <title>Sialome diversity of ticks revealed by RNAseq of single tick salivary glands.</title>
        <authorList>
            <person name="Perner J."/>
            <person name="Kropackova S."/>
            <person name="Kopacek P."/>
            <person name="Ribeiro J.M."/>
        </authorList>
    </citation>
    <scope>NUCLEOTIDE SEQUENCE</scope>
    <source>
        <strain evidence="10">Siblings of single egg batch collected in Ceske Budejovice</strain>
        <tissue evidence="10">Salivary glands</tissue>
    </source>
</reference>
<dbReference type="GO" id="GO:0008017">
    <property type="term" value="F:microtubule binding"/>
    <property type="evidence" value="ECO:0007669"/>
    <property type="project" value="InterPro"/>
</dbReference>
<keyword evidence="4" id="KW-0963">Cytoplasm</keyword>
<dbReference type="SUPFAM" id="SSF52540">
    <property type="entry name" value="P-loop containing nucleoside triphosphate hydrolases"/>
    <property type="match status" value="1"/>
</dbReference>
<evidence type="ECO:0000256" key="3">
    <source>
        <dbReference type="ARBA" id="ARBA00022840"/>
    </source>
</evidence>
<evidence type="ECO:0000256" key="8">
    <source>
        <dbReference type="SAM" id="MobiDB-lite"/>
    </source>
</evidence>
<dbReference type="PANTHER" id="PTHR47969">
    <property type="entry name" value="CHROMOSOME-ASSOCIATED KINESIN KIF4A-RELATED"/>
    <property type="match status" value="1"/>
</dbReference>
<dbReference type="GO" id="GO:0051231">
    <property type="term" value="P:spindle elongation"/>
    <property type="evidence" value="ECO:0007669"/>
    <property type="project" value="TreeGrafter"/>
</dbReference>
<comment type="caution">
    <text evidence="5">Lacks conserved residue(s) required for the propagation of feature annotation.</text>
</comment>
<evidence type="ECO:0000256" key="5">
    <source>
        <dbReference type="PROSITE-ProRule" id="PRU00283"/>
    </source>
</evidence>
<dbReference type="PROSITE" id="PS00411">
    <property type="entry name" value="KINESIN_MOTOR_1"/>
    <property type="match status" value="1"/>
</dbReference>
<organism evidence="10">
    <name type="scientific">Ixodes ricinus</name>
    <name type="common">Common tick</name>
    <name type="synonym">Acarus ricinus</name>
    <dbReference type="NCBI Taxonomy" id="34613"/>
    <lineage>
        <taxon>Eukaryota</taxon>
        <taxon>Metazoa</taxon>
        <taxon>Ecdysozoa</taxon>
        <taxon>Arthropoda</taxon>
        <taxon>Chelicerata</taxon>
        <taxon>Arachnida</taxon>
        <taxon>Acari</taxon>
        <taxon>Parasitiformes</taxon>
        <taxon>Ixodida</taxon>
        <taxon>Ixodoidea</taxon>
        <taxon>Ixodidae</taxon>
        <taxon>Ixodinae</taxon>
        <taxon>Ixodes</taxon>
    </lineage>
</organism>
<comment type="similarity">
    <text evidence="5 6">Belongs to the TRAFAC class myosin-kinesin ATPase superfamily. Kinesin family.</text>
</comment>
<keyword evidence="7" id="KW-0175">Coiled coil</keyword>
<dbReference type="GO" id="GO:0005875">
    <property type="term" value="C:microtubule associated complex"/>
    <property type="evidence" value="ECO:0007669"/>
    <property type="project" value="TreeGrafter"/>
</dbReference>